<evidence type="ECO:0000256" key="1">
    <source>
        <dbReference type="PIRSR" id="PIRSR033579-1"/>
    </source>
</evidence>
<name>A0A931GCY0_9BACT</name>
<dbReference type="EMBL" id="JACCQK010000065">
    <property type="protein sequence ID" value="MBG0778622.1"/>
    <property type="molecule type" value="Genomic_DNA"/>
</dbReference>
<reference evidence="3" key="1">
    <citation type="submission" date="2020-07" db="EMBL/GenBank/DDBJ databases">
        <title>Severe corrosion of carbon steel in oil field produced water can be linked to methanogenic archaea containing a special type of NiFe hydrogenase.</title>
        <authorList>
            <person name="Lahme S."/>
            <person name="Mand J."/>
            <person name="Longwell J."/>
            <person name="Smith R."/>
            <person name="Enning D."/>
        </authorList>
    </citation>
    <scope>NUCLEOTIDE SEQUENCE</scope>
    <source>
        <strain evidence="3">MIC098Bin6</strain>
    </source>
</reference>
<feature type="binding site" evidence="2">
    <location>
        <position position="234"/>
    </location>
    <ligand>
        <name>Co(2+)</name>
        <dbReference type="ChEBI" id="CHEBI:48828"/>
    </ligand>
</feature>
<feature type="binding site" evidence="2">
    <location>
        <position position="266"/>
    </location>
    <ligand>
        <name>Co(2+)</name>
        <dbReference type="ChEBI" id="CHEBI:48828"/>
    </ligand>
</feature>
<dbReference type="PIRSF" id="PIRSF033579">
    <property type="entry name" value="Anaer_Co_chel"/>
    <property type="match status" value="1"/>
</dbReference>
<protein>
    <submittedName>
        <fullName evidence="3">Sirohydrochlorin cobaltochelatase</fullName>
    </submittedName>
</protein>
<comment type="caution">
    <text evidence="3">The sequence shown here is derived from an EMBL/GenBank/DDBJ whole genome shotgun (WGS) entry which is preliminary data.</text>
</comment>
<evidence type="ECO:0000313" key="3">
    <source>
        <dbReference type="EMBL" id="MBG0778622.1"/>
    </source>
</evidence>
<proteinExistence type="predicted"/>
<dbReference type="GO" id="GO:0019251">
    <property type="term" value="P:anaerobic cobalamin biosynthetic process"/>
    <property type="evidence" value="ECO:0007669"/>
    <property type="project" value="InterPro"/>
</dbReference>
<dbReference type="Gene3D" id="3.40.50.1400">
    <property type="match status" value="2"/>
</dbReference>
<evidence type="ECO:0000256" key="2">
    <source>
        <dbReference type="PIRSR" id="PIRSR033579-3"/>
    </source>
</evidence>
<dbReference type="GO" id="GO:0046872">
    <property type="term" value="F:metal ion binding"/>
    <property type="evidence" value="ECO:0007669"/>
    <property type="project" value="UniProtKB-KW"/>
</dbReference>
<sequence>MIKNFIRFMLTSLSVLLIFSMAYGQTPRKAIVLASFGTSHPDALKALTTIEEIVQKDHPDYMVTHAFTSNVIRKIWHDRQNDTGFLEENKEISRDFLYVKSPLATVADLQDQGIKTIVVQPTHVFAGESYADLCAYMSGLNSIKTLREKYMPFDILVLGRPALGAPSATHFYQEDIQAAANALENDIKKAKKMGAAMVYMGHGNEIYSTGAYVELEDTLRKTYPDTRVFIGAVEGFPLVSHVAEDLKHAGIKKVFMKPLMVVAGDHAGNDMAGDEQDSWKTRFEQMGMSVTCDITGLGENTGWAKIYSDHIFDVIKDAGIK</sequence>
<feature type="binding site" evidence="2">
    <location>
        <position position="202"/>
    </location>
    <ligand>
        <name>Co(2+)</name>
        <dbReference type="ChEBI" id="CHEBI:48828"/>
    </ligand>
</feature>
<organism evidence="3 4">
    <name type="scientific">Desulfotignum balticum</name>
    <dbReference type="NCBI Taxonomy" id="115781"/>
    <lineage>
        <taxon>Bacteria</taxon>
        <taxon>Pseudomonadati</taxon>
        <taxon>Thermodesulfobacteriota</taxon>
        <taxon>Desulfobacteria</taxon>
        <taxon>Desulfobacterales</taxon>
        <taxon>Desulfobacteraceae</taxon>
        <taxon>Desulfotignum</taxon>
    </lineage>
</organism>
<dbReference type="Proteomes" id="UP000706172">
    <property type="component" value="Unassembled WGS sequence"/>
</dbReference>
<keyword evidence="2" id="KW-0170">Cobalt</keyword>
<gene>
    <name evidence="3" type="ORF">H0S81_01655</name>
</gene>
<dbReference type="InterPro" id="IPR010388">
    <property type="entry name" value="Anaerobic_Co-chelatase"/>
</dbReference>
<dbReference type="CDD" id="cd03413">
    <property type="entry name" value="CbiK_C"/>
    <property type="match status" value="1"/>
</dbReference>
<evidence type="ECO:0000313" key="4">
    <source>
        <dbReference type="Proteomes" id="UP000706172"/>
    </source>
</evidence>
<dbReference type="GO" id="GO:0016852">
    <property type="term" value="F:sirohydrochlorin cobaltochelatase activity"/>
    <property type="evidence" value="ECO:0007669"/>
    <property type="project" value="InterPro"/>
</dbReference>
<dbReference type="AlphaFoldDB" id="A0A931GCY0"/>
<dbReference type="Pfam" id="PF06180">
    <property type="entry name" value="CbiK"/>
    <property type="match status" value="1"/>
</dbReference>
<feature type="active site" description="Proton acceptor" evidence="1">
    <location>
        <position position="202"/>
    </location>
</feature>
<dbReference type="SUPFAM" id="SSF53800">
    <property type="entry name" value="Chelatase"/>
    <property type="match status" value="1"/>
</dbReference>
<accession>A0A931GCY0</accession>
<keyword evidence="2" id="KW-0479">Metal-binding</keyword>